<dbReference type="SMART" id="SM00184">
    <property type="entry name" value="RING"/>
    <property type="match status" value="1"/>
</dbReference>
<keyword evidence="4" id="KW-0862">Zinc</keyword>
<dbReference type="InterPro" id="IPR013083">
    <property type="entry name" value="Znf_RING/FYVE/PHD"/>
</dbReference>
<dbReference type="PROSITE" id="PS50089">
    <property type="entry name" value="ZF_RING_2"/>
    <property type="match status" value="1"/>
</dbReference>
<evidence type="ECO:0000256" key="3">
    <source>
        <dbReference type="ARBA" id="ARBA00022776"/>
    </source>
</evidence>
<protein>
    <recommendedName>
        <fullName evidence="1">Anaphase-promoting complex subunit 11</fullName>
    </recommendedName>
</protein>
<dbReference type="InterPro" id="IPR001841">
    <property type="entry name" value="Znf_RING"/>
</dbReference>
<feature type="domain" description="RING-type" evidence="5">
    <location>
        <begin position="154"/>
        <end position="199"/>
    </location>
</feature>
<name>A0A6A6QQ60_9PEZI</name>
<keyword evidence="3" id="KW-0131">Cell cycle</keyword>
<evidence type="ECO:0000256" key="4">
    <source>
        <dbReference type="PROSITE-ProRule" id="PRU00175"/>
    </source>
</evidence>
<reference evidence="6" key="1">
    <citation type="journal article" date="2020" name="Stud. Mycol.">
        <title>101 Dothideomycetes genomes: a test case for predicting lifestyles and emergence of pathogens.</title>
        <authorList>
            <person name="Haridas S."/>
            <person name="Albert R."/>
            <person name="Binder M."/>
            <person name="Bloem J."/>
            <person name="Labutti K."/>
            <person name="Salamov A."/>
            <person name="Andreopoulos B."/>
            <person name="Baker S."/>
            <person name="Barry K."/>
            <person name="Bills G."/>
            <person name="Bluhm B."/>
            <person name="Cannon C."/>
            <person name="Castanera R."/>
            <person name="Culley D."/>
            <person name="Daum C."/>
            <person name="Ezra D."/>
            <person name="Gonzalez J."/>
            <person name="Henrissat B."/>
            <person name="Kuo A."/>
            <person name="Liang C."/>
            <person name="Lipzen A."/>
            <person name="Lutzoni F."/>
            <person name="Magnuson J."/>
            <person name="Mondo S."/>
            <person name="Nolan M."/>
            <person name="Ohm R."/>
            <person name="Pangilinan J."/>
            <person name="Park H.-J."/>
            <person name="Ramirez L."/>
            <person name="Alfaro M."/>
            <person name="Sun H."/>
            <person name="Tritt A."/>
            <person name="Yoshinaga Y."/>
            <person name="Zwiers L.-H."/>
            <person name="Turgeon B."/>
            <person name="Goodwin S."/>
            <person name="Spatafora J."/>
            <person name="Crous P."/>
            <person name="Grigoriev I."/>
        </authorList>
    </citation>
    <scope>NUCLEOTIDE SEQUENCE</scope>
    <source>
        <strain evidence="6">CBS 269.34</strain>
    </source>
</reference>
<dbReference type="AlphaFoldDB" id="A0A6A6QQ60"/>
<proteinExistence type="predicted"/>
<dbReference type="GO" id="GO:0008270">
    <property type="term" value="F:zinc ion binding"/>
    <property type="evidence" value="ECO:0007669"/>
    <property type="project" value="UniProtKB-KW"/>
</dbReference>
<keyword evidence="4" id="KW-0479">Metal-binding</keyword>
<evidence type="ECO:0000313" key="6">
    <source>
        <dbReference type="EMBL" id="KAF2494304.1"/>
    </source>
</evidence>
<dbReference type="SUPFAM" id="SSF57850">
    <property type="entry name" value="RING/U-box"/>
    <property type="match status" value="1"/>
</dbReference>
<accession>A0A6A6QQ60</accession>
<keyword evidence="2" id="KW-0132">Cell division</keyword>
<sequence length="204" mass="23756">MVQYFPALEELEPYLQSLRELIRIARQNEGLADILVPPEHWIGSVAHHTADLYRQELERVVQNFGFDYLRSSARHVTEGQSVDTMRVNFAIYHGYQGPAWYSHETAAAEFREMFRFDQVREQSEEQERQRRRLEGEQLMNTVTEDCTVPPEENCPLCYESYDVDHIAVKTKVCRHVFGKICLGNWLNTLGAQTSCPMCRQILAN</sequence>
<evidence type="ECO:0000256" key="1">
    <source>
        <dbReference type="ARBA" id="ARBA00013928"/>
    </source>
</evidence>
<gene>
    <name evidence="6" type="ORF">BU16DRAFT_528426</name>
</gene>
<dbReference type="Pfam" id="PF12861">
    <property type="entry name" value="zf-ANAPC11"/>
    <property type="match status" value="1"/>
</dbReference>
<evidence type="ECO:0000313" key="7">
    <source>
        <dbReference type="Proteomes" id="UP000799750"/>
    </source>
</evidence>
<organism evidence="6 7">
    <name type="scientific">Lophium mytilinum</name>
    <dbReference type="NCBI Taxonomy" id="390894"/>
    <lineage>
        <taxon>Eukaryota</taxon>
        <taxon>Fungi</taxon>
        <taxon>Dikarya</taxon>
        <taxon>Ascomycota</taxon>
        <taxon>Pezizomycotina</taxon>
        <taxon>Dothideomycetes</taxon>
        <taxon>Pleosporomycetidae</taxon>
        <taxon>Mytilinidiales</taxon>
        <taxon>Mytilinidiaceae</taxon>
        <taxon>Lophium</taxon>
    </lineage>
</organism>
<evidence type="ECO:0000259" key="5">
    <source>
        <dbReference type="PROSITE" id="PS50089"/>
    </source>
</evidence>
<evidence type="ECO:0000256" key="2">
    <source>
        <dbReference type="ARBA" id="ARBA00022618"/>
    </source>
</evidence>
<dbReference type="OrthoDB" id="3801175at2759"/>
<keyword evidence="3" id="KW-0498">Mitosis</keyword>
<dbReference type="Gene3D" id="3.30.40.10">
    <property type="entry name" value="Zinc/RING finger domain, C3HC4 (zinc finger)"/>
    <property type="match status" value="1"/>
</dbReference>
<keyword evidence="7" id="KW-1185">Reference proteome</keyword>
<dbReference type="EMBL" id="MU004191">
    <property type="protein sequence ID" value="KAF2494304.1"/>
    <property type="molecule type" value="Genomic_DNA"/>
</dbReference>
<keyword evidence="4" id="KW-0863">Zinc-finger</keyword>
<dbReference type="InterPro" id="IPR024991">
    <property type="entry name" value="RING-H2_APC11"/>
</dbReference>
<dbReference type="Proteomes" id="UP000799750">
    <property type="component" value="Unassembled WGS sequence"/>
</dbReference>